<feature type="transmembrane region" description="Helical" evidence="8">
    <location>
        <begin position="12"/>
        <end position="30"/>
    </location>
</feature>
<evidence type="ECO:0000256" key="7">
    <source>
        <dbReference type="ARBA" id="ARBA00024033"/>
    </source>
</evidence>
<evidence type="ECO:0000313" key="9">
    <source>
        <dbReference type="EMBL" id="MDF2256025.1"/>
    </source>
</evidence>
<evidence type="ECO:0000256" key="4">
    <source>
        <dbReference type="ARBA" id="ARBA00022692"/>
    </source>
</evidence>
<feature type="transmembrane region" description="Helical" evidence="8">
    <location>
        <begin position="338"/>
        <end position="357"/>
    </location>
</feature>
<feature type="transmembrane region" description="Helical" evidence="8">
    <location>
        <begin position="171"/>
        <end position="196"/>
    </location>
</feature>
<accession>A0ABT5YWW3</accession>
<reference evidence="9 10" key="1">
    <citation type="submission" date="2023-03" db="EMBL/GenBank/DDBJ databases">
        <title>Draft genome sequence of type strain Streptomyces ferralitis JCM 14344.</title>
        <authorList>
            <person name="Klaysubun C."/>
            <person name="Duangmal K."/>
        </authorList>
    </citation>
    <scope>NUCLEOTIDE SEQUENCE [LARGE SCALE GENOMIC DNA]</scope>
    <source>
        <strain evidence="9 10">JCM 14344</strain>
    </source>
</reference>
<feature type="transmembrane region" description="Helical" evidence="8">
    <location>
        <begin position="203"/>
        <end position="222"/>
    </location>
</feature>
<dbReference type="RefSeq" id="WP_275811533.1">
    <property type="nucleotide sequence ID" value="NZ_BAAANM010000018.1"/>
</dbReference>
<sequence length="411" mass="44304">MIQRWPAGGRRWLWRHAGTVCALSLALHPLTELGRGPRMFDLRVYQLAAPHLLTGDLYGFRLYESGPGMFPLPFTYPPFAAMVFLPLRTVPWLVLACAWQLLSVVCLAVLVSGCLQLAGEPGWRDPRGRSRILLWTAGALWAEPVHATLWFGQVNLILAAVAVLSIARRSALGAGLGVGAAAGVKLTPAVTALYFLAHRRWSAACWSAAGLAATVAAAWWVAPQVSAQFWFHVLADTSRIGPVASATNQSLRGALSRTLGHDVGLTAPWWVAVSLAAVLALAACVRSARRGDRLGVLVAVQLFGLLASPISWCHHWVWCVAAMIALVHAPARGRGHTVALTAWAVALGSHVISWLVAAQPSIWTIPRPWYLVALGWVYPVCTVLTFSALVVPTPRRRQALVERTAVAAPSE</sequence>
<keyword evidence="6 8" id="KW-0472">Membrane</keyword>
<proteinExistence type="inferred from homology"/>
<keyword evidence="5 8" id="KW-1133">Transmembrane helix</keyword>
<feature type="transmembrane region" description="Helical" evidence="8">
    <location>
        <begin position="267"/>
        <end position="285"/>
    </location>
</feature>
<keyword evidence="10" id="KW-1185">Reference proteome</keyword>
<evidence type="ECO:0000313" key="10">
    <source>
        <dbReference type="Proteomes" id="UP001220022"/>
    </source>
</evidence>
<feature type="transmembrane region" description="Helical" evidence="8">
    <location>
        <begin position="292"/>
        <end position="309"/>
    </location>
</feature>
<dbReference type="InterPro" id="IPR018584">
    <property type="entry name" value="GT87"/>
</dbReference>
<protein>
    <submittedName>
        <fullName evidence="9">Glycosyltransferase 87 family protein</fullName>
    </submittedName>
</protein>
<comment type="subcellular location">
    <subcellularLocation>
        <location evidence="1">Cell membrane</location>
        <topology evidence="1">Multi-pass membrane protein</topology>
    </subcellularLocation>
</comment>
<evidence type="ECO:0000256" key="6">
    <source>
        <dbReference type="ARBA" id="ARBA00023136"/>
    </source>
</evidence>
<comment type="caution">
    <text evidence="9">The sequence shown here is derived from an EMBL/GenBank/DDBJ whole genome shotgun (WGS) entry which is preliminary data.</text>
</comment>
<evidence type="ECO:0000256" key="5">
    <source>
        <dbReference type="ARBA" id="ARBA00022989"/>
    </source>
</evidence>
<keyword evidence="2" id="KW-1003">Cell membrane</keyword>
<dbReference type="Proteomes" id="UP001220022">
    <property type="component" value="Unassembled WGS sequence"/>
</dbReference>
<dbReference type="Pfam" id="PF09594">
    <property type="entry name" value="GT87"/>
    <property type="match status" value="1"/>
</dbReference>
<feature type="transmembrane region" description="Helical" evidence="8">
    <location>
        <begin position="92"/>
        <end position="111"/>
    </location>
</feature>
<name>A0ABT5YWW3_9ACTN</name>
<keyword evidence="3" id="KW-0808">Transferase</keyword>
<comment type="similarity">
    <text evidence="7">Belongs to the glycosyltransferase 87 family.</text>
</comment>
<dbReference type="EMBL" id="JARHTQ010000005">
    <property type="protein sequence ID" value="MDF2256025.1"/>
    <property type="molecule type" value="Genomic_DNA"/>
</dbReference>
<feature type="transmembrane region" description="Helical" evidence="8">
    <location>
        <begin position="369"/>
        <end position="391"/>
    </location>
</feature>
<evidence type="ECO:0000256" key="8">
    <source>
        <dbReference type="SAM" id="Phobius"/>
    </source>
</evidence>
<feature type="transmembrane region" description="Helical" evidence="8">
    <location>
        <begin position="132"/>
        <end position="151"/>
    </location>
</feature>
<gene>
    <name evidence="9" type="ORF">P2L57_09890</name>
</gene>
<organism evidence="9 10">
    <name type="scientific">Streptantibioticus ferralitis</name>
    <dbReference type="NCBI Taxonomy" id="236510"/>
    <lineage>
        <taxon>Bacteria</taxon>
        <taxon>Bacillati</taxon>
        <taxon>Actinomycetota</taxon>
        <taxon>Actinomycetes</taxon>
        <taxon>Kitasatosporales</taxon>
        <taxon>Streptomycetaceae</taxon>
        <taxon>Streptantibioticus</taxon>
    </lineage>
</organism>
<evidence type="ECO:0000256" key="2">
    <source>
        <dbReference type="ARBA" id="ARBA00022475"/>
    </source>
</evidence>
<keyword evidence="4 8" id="KW-0812">Transmembrane</keyword>
<evidence type="ECO:0000256" key="1">
    <source>
        <dbReference type="ARBA" id="ARBA00004651"/>
    </source>
</evidence>
<evidence type="ECO:0000256" key="3">
    <source>
        <dbReference type="ARBA" id="ARBA00022679"/>
    </source>
</evidence>